<dbReference type="AlphaFoldDB" id="A0A101GPG8"/>
<dbReference type="InterPro" id="IPR036513">
    <property type="entry name" value="STAS_dom_sf"/>
</dbReference>
<dbReference type="EMBL" id="LGGD01000074">
    <property type="protein sequence ID" value="KUK62236.1"/>
    <property type="molecule type" value="Genomic_DNA"/>
</dbReference>
<evidence type="ECO:0008006" key="5">
    <source>
        <dbReference type="Google" id="ProtNLM"/>
    </source>
</evidence>
<sequence length="133" mass="15074">MLEQMETGAENVVGFRFNGEMTAGDYNGALIPALEGARKNHPVLRILFQIVNFHGWKTHGHWETLKDWPGMERVDRIAIVGGEKWEEWMNHLPGLFVGFVGVDVRYFTEGHLDGALDWLREPIASEGTVVEVQ</sequence>
<organism evidence="1 3">
    <name type="scientific">Methanoculleus marisnigri</name>
    <dbReference type="NCBI Taxonomy" id="2198"/>
    <lineage>
        <taxon>Archaea</taxon>
        <taxon>Methanobacteriati</taxon>
        <taxon>Methanobacteriota</taxon>
        <taxon>Stenosarchaea group</taxon>
        <taxon>Methanomicrobia</taxon>
        <taxon>Methanomicrobiales</taxon>
        <taxon>Methanomicrobiaceae</taxon>
        <taxon>Methanoculleus</taxon>
    </lineage>
</organism>
<reference evidence="3 4" key="2">
    <citation type="journal article" date="2015" name="MBio">
        <title>Genome-Resolved Metagenomic Analysis Reveals Roles for Candidate Phyla and Other Microbial Community Members in Biogeochemical Transformations in Oil Reservoirs.</title>
        <authorList>
            <person name="Hu P."/>
            <person name="Tom L."/>
            <person name="Singh A."/>
            <person name="Thomas B.C."/>
            <person name="Baker B.J."/>
            <person name="Piceno Y.M."/>
            <person name="Andersen G.L."/>
            <person name="Banfield J.F."/>
        </authorList>
    </citation>
    <scope>NUCLEOTIDE SEQUENCE [LARGE SCALE GENOMIC DNA]</scope>
</reference>
<dbReference type="Gene3D" id="3.40.50.10600">
    <property type="entry name" value="SpoIIaa-like domains"/>
    <property type="match status" value="1"/>
</dbReference>
<dbReference type="EMBL" id="LGHE01000057">
    <property type="protein sequence ID" value="KUL02503.1"/>
    <property type="molecule type" value="Genomic_DNA"/>
</dbReference>
<evidence type="ECO:0000313" key="4">
    <source>
        <dbReference type="Proteomes" id="UP000054598"/>
    </source>
</evidence>
<evidence type="ECO:0000313" key="2">
    <source>
        <dbReference type="EMBL" id="KUL02503.1"/>
    </source>
</evidence>
<dbReference type="InterPro" id="IPR021866">
    <property type="entry name" value="SpoIIAA-like"/>
</dbReference>
<dbReference type="InterPro" id="IPR038396">
    <property type="entry name" value="SpoIIAA-like_sf"/>
</dbReference>
<comment type="caution">
    <text evidence="1">The sequence shown here is derived from an EMBL/GenBank/DDBJ whole genome shotgun (WGS) entry which is preliminary data.</text>
</comment>
<evidence type="ECO:0000313" key="3">
    <source>
        <dbReference type="Proteomes" id="UP000054323"/>
    </source>
</evidence>
<dbReference type="Proteomes" id="UP000054323">
    <property type="component" value="Unassembled WGS sequence"/>
</dbReference>
<evidence type="ECO:0000313" key="1">
    <source>
        <dbReference type="EMBL" id="KUK62236.1"/>
    </source>
</evidence>
<accession>A0A101GPG8</accession>
<dbReference type="Pfam" id="PF11964">
    <property type="entry name" value="SpoIIAA-like"/>
    <property type="match status" value="1"/>
</dbReference>
<gene>
    <name evidence="1" type="ORF">XD82_0757</name>
    <name evidence="2" type="ORF">XE10_0671</name>
</gene>
<reference evidence="1" key="1">
    <citation type="journal article" date="2015" name="MBio">
        <title>Genome-resolved metagenomic analysis reveals roles for candidate phyla and other microbial community members in biogeochemical transformations in oil reservoirs.</title>
        <authorList>
            <person name="Hu P."/>
            <person name="Tom L."/>
            <person name="Singh A."/>
            <person name="Thomas B.C."/>
            <person name="Baker B.J."/>
            <person name="Piceno Y.M."/>
            <person name="Andersen G.L."/>
            <person name="Banfield J.F."/>
        </authorList>
    </citation>
    <scope>NUCLEOTIDE SEQUENCE [LARGE SCALE GENOMIC DNA]</scope>
    <source>
        <strain evidence="1">62_101</strain>
        <strain evidence="2">63_41</strain>
    </source>
</reference>
<dbReference type="SUPFAM" id="SSF52091">
    <property type="entry name" value="SpoIIaa-like"/>
    <property type="match status" value="1"/>
</dbReference>
<name>A0A101GPG8_9EURY</name>
<dbReference type="PATRIC" id="fig|2198.3.peg.499"/>
<dbReference type="Proteomes" id="UP000054598">
    <property type="component" value="Unassembled WGS sequence"/>
</dbReference>
<protein>
    <recommendedName>
        <fullName evidence="5">UspA domain protein</fullName>
    </recommendedName>
</protein>
<proteinExistence type="predicted"/>